<name>A0A3M2LFI5_9ACTN</name>
<dbReference type="SUPFAM" id="SSF53474">
    <property type="entry name" value="alpha/beta-Hydrolases"/>
    <property type="match status" value="1"/>
</dbReference>
<comment type="similarity">
    <text evidence="1">Belongs to the thioesterase family.</text>
</comment>
<comment type="caution">
    <text evidence="4">The sequence shown here is derived from an EMBL/GenBank/DDBJ whole genome shotgun (WGS) entry which is preliminary data.</text>
</comment>
<evidence type="ECO:0000256" key="2">
    <source>
        <dbReference type="ARBA" id="ARBA00022801"/>
    </source>
</evidence>
<dbReference type="InterPro" id="IPR029058">
    <property type="entry name" value="AB_hydrolase_fold"/>
</dbReference>
<dbReference type="GO" id="GO:0008610">
    <property type="term" value="P:lipid biosynthetic process"/>
    <property type="evidence" value="ECO:0007669"/>
    <property type="project" value="TreeGrafter"/>
</dbReference>
<proteinExistence type="inferred from homology"/>
<keyword evidence="2" id="KW-0378">Hydrolase</keyword>
<dbReference type="InterPro" id="IPR001031">
    <property type="entry name" value="Thioesterase"/>
</dbReference>
<dbReference type="RefSeq" id="WP_122185636.1">
    <property type="nucleotide sequence ID" value="NZ_RFFJ01000149.1"/>
</dbReference>
<keyword evidence="5" id="KW-1185">Reference proteome</keyword>
<dbReference type="Pfam" id="PF00975">
    <property type="entry name" value="Thioesterase"/>
    <property type="match status" value="1"/>
</dbReference>
<dbReference type="SMART" id="SM00824">
    <property type="entry name" value="PKS_TE"/>
    <property type="match status" value="1"/>
</dbReference>
<dbReference type="PANTHER" id="PTHR11487">
    <property type="entry name" value="THIOESTERASE"/>
    <property type="match status" value="1"/>
</dbReference>
<sequence length="249" mass="26989">MSSTGTAWTQRFHPRPDAPVRLACLPHAGGAASYFHPVSAALAPDIDVLAIQYPGRQNRRTEPPLTTIEDLADGVAAAIQPFTDRPLALFGHSLGALVAYETARRLTQAGTPPLTLIASGRRAPSRHREENVHQRSDDGILAEIRSLGGTDARLLDDPEIQAMVLPAVRADYQAVETYRHPEGPTLTSPVLALVGDNDHLATLDEVRDWKRHTTGAFDLTTYPGGHFYLNDHAPAVIAAIRDHLTTLTP</sequence>
<dbReference type="Gene3D" id="3.40.50.1820">
    <property type="entry name" value="alpha/beta hydrolase"/>
    <property type="match status" value="1"/>
</dbReference>
<evidence type="ECO:0000256" key="1">
    <source>
        <dbReference type="ARBA" id="ARBA00007169"/>
    </source>
</evidence>
<gene>
    <name evidence="4" type="ORF">EBN88_21985</name>
</gene>
<dbReference type="GO" id="GO:0016787">
    <property type="term" value="F:hydrolase activity"/>
    <property type="evidence" value="ECO:0007669"/>
    <property type="project" value="UniProtKB-KW"/>
</dbReference>
<reference evidence="4 5" key="1">
    <citation type="submission" date="2018-10" db="EMBL/GenBank/DDBJ databases">
        <title>Isolation, diversity and antifungal activity of actinobacteria from wheat.</title>
        <authorList>
            <person name="Han C."/>
        </authorList>
    </citation>
    <scope>NUCLEOTIDE SEQUENCE [LARGE SCALE GENOMIC DNA]</scope>
    <source>
        <strain evidence="4 5">NEAU-YY642</strain>
    </source>
</reference>
<accession>A0A3M2LFI5</accession>
<dbReference type="InterPro" id="IPR020802">
    <property type="entry name" value="TesA-like"/>
</dbReference>
<feature type="domain" description="Thioesterase TesA-like" evidence="3">
    <location>
        <begin position="23"/>
        <end position="244"/>
    </location>
</feature>
<evidence type="ECO:0000313" key="4">
    <source>
        <dbReference type="EMBL" id="RMI36271.1"/>
    </source>
</evidence>
<evidence type="ECO:0000259" key="3">
    <source>
        <dbReference type="SMART" id="SM00824"/>
    </source>
</evidence>
<organism evidence="4 5">
    <name type="scientific">Streptomyces triticirhizae</name>
    <dbReference type="NCBI Taxonomy" id="2483353"/>
    <lineage>
        <taxon>Bacteria</taxon>
        <taxon>Bacillati</taxon>
        <taxon>Actinomycetota</taxon>
        <taxon>Actinomycetes</taxon>
        <taxon>Kitasatosporales</taxon>
        <taxon>Streptomycetaceae</taxon>
        <taxon>Streptomyces</taxon>
    </lineage>
</organism>
<dbReference type="InterPro" id="IPR012223">
    <property type="entry name" value="TEII"/>
</dbReference>
<dbReference type="EMBL" id="RFFJ01000149">
    <property type="protein sequence ID" value="RMI36271.1"/>
    <property type="molecule type" value="Genomic_DNA"/>
</dbReference>
<dbReference type="AlphaFoldDB" id="A0A3M2LFI5"/>
<dbReference type="PANTHER" id="PTHR11487:SF0">
    <property type="entry name" value="S-ACYL FATTY ACID SYNTHASE THIOESTERASE, MEDIUM CHAIN"/>
    <property type="match status" value="1"/>
</dbReference>
<protein>
    <submittedName>
        <fullName evidence="4">Thioesterase</fullName>
    </submittedName>
</protein>
<dbReference type="Proteomes" id="UP000278673">
    <property type="component" value="Unassembled WGS sequence"/>
</dbReference>
<evidence type="ECO:0000313" key="5">
    <source>
        <dbReference type="Proteomes" id="UP000278673"/>
    </source>
</evidence>